<name>A0ABV7HEK8_9GAMM</name>
<dbReference type="EMBL" id="JBHRSZ010000006">
    <property type="protein sequence ID" value="MFC3152282.1"/>
    <property type="molecule type" value="Genomic_DNA"/>
</dbReference>
<sequence length="134" mass="15533">MNSDIQAIFDRYPAHVQPRLLQLRSLILDIAESVNLGKVEEALKWGEPSFQVKSGSPIRMDWKEKTPDQYYLFFHCQTKLVDTFRELYSNSLTFEGNRAIVLDVNKDLPEGIIRHCLTLAMQYKRIKHLPLLGA</sequence>
<evidence type="ECO:0000313" key="3">
    <source>
        <dbReference type="Proteomes" id="UP001595476"/>
    </source>
</evidence>
<keyword evidence="3" id="KW-1185">Reference proteome</keyword>
<comment type="caution">
    <text evidence="2">The sequence shown here is derived from an EMBL/GenBank/DDBJ whole genome shotgun (WGS) entry which is preliminary data.</text>
</comment>
<evidence type="ECO:0000259" key="1">
    <source>
        <dbReference type="Pfam" id="PF08818"/>
    </source>
</evidence>
<reference evidence="3" key="1">
    <citation type="journal article" date="2019" name="Int. J. Syst. Evol. Microbiol.">
        <title>The Global Catalogue of Microorganisms (GCM) 10K type strain sequencing project: providing services to taxonomists for standard genome sequencing and annotation.</title>
        <authorList>
            <consortium name="The Broad Institute Genomics Platform"/>
            <consortium name="The Broad Institute Genome Sequencing Center for Infectious Disease"/>
            <person name="Wu L."/>
            <person name="Ma J."/>
        </authorList>
    </citation>
    <scope>NUCLEOTIDE SEQUENCE [LARGE SCALE GENOMIC DNA]</scope>
    <source>
        <strain evidence="3">KCTC 52438</strain>
    </source>
</reference>
<protein>
    <submittedName>
        <fullName evidence="2">DUF1801 domain-containing protein</fullName>
    </submittedName>
</protein>
<dbReference type="InterPro" id="IPR014922">
    <property type="entry name" value="YdhG-like"/>
</dbReference>
<dbReference type="SUPFAM" id="SSF159888">
    <property type="entry name" value="YdhG-like"/>
    <property type="match status" value="1"/>
</dbReference>
<evidence type="ECO:0000313" key="2">
    <source>
        <dbReference type="EMBL" id="MFC3152282.1"/>
    </source>
</evidence>
<dbReference type="Proteomes" id="UP001595476">
    <property type="component" value="Unassembled WGS sequence"/>
</dbReference>
<feature type="domain" description="YdhG-like" evidence="1">
    <location>
        <begin position="17"/>
        <end position="120"/>
    </location>
</feature>
<dbReference type="Pfam" id="PF08818">
    <property type="entry name" value="DUF1801"/>
    <property type="match status" value="1"/>
</dbReference>
<gene>
    <name evidence="2" type="ORF">ACFOEK_14700</name>
</gene>
<organism evidence="2 3">
    <name type="scientific">Litoribrevibacter euphylliae</name>
    <dbReference type="NCBI Taxonomy" id="1834034"/>
    <lineage>
        <taxon>Bacteria</taxon>
        <taxon>Pseudomonadati</taxon>
        <taxon>Pseudomonadota</taxon>
        <taxon>Gammaproteobacteria</taxon>
        <taxon>Oceanospirillales</taxon>
        <taxon>Oceanospirillaceae</taxon>
        <taxon>Litoribrevibacter</taxon>
    </lineage>
</organism>
<dbReference type="RefSeq" id="WP_386722209.1">
    <property type="nucleotide sequence ID" value="NZ_JBHRSZ010000006.1"/>
</dbReference>
<proteinExistence type="predicted"/>
<accession>A0ABV7HEK8</accession>